<dbReference type="Gene3D" id="3.40.50.150">
    <property type="entry name" value="Vaccinia Virus protein VP39"/>
    <property type="match status" value="1"/>
</dbReference>
<evidence type="ECO:0000256" key="1">
    <source>
        <dbReference type="ARBA" id="ARBA00022603"/>
    </source>
</evidence>
<keyword evidence="3" id="KW-0949">S-adenosyl-L-methionine</keyword>
<dbReference type="SUPFAM" id="SSF53335">
    <property type="entry name" value="S-adenosyl-L-methionine-dependent methyltransferases"/>
    <property type="match status" value="1"/>
</dbReference>
<evidence type="ECO:0000256" key="3">
    <source>
        <dbReference type="ARBA" id="ARBA00022691"/>
    </source>
</evidence>
<dbReference type="GO" id="GO:0008168">
    <property type="term" value="F:methyltransferase activity"/>
    <property type="evidence" value="ECO:0007669"/>
    <property type="project" value="UniProtKB-KW"/>
</dbReference>
<dbReference type="GO" id="GO:0032259">
    <property type="term" value="P:methylation"/>
    <property type="evidence" value="ECO:0007669"/>
    <property type="project" value="UniProtKB-KW"/>
</dbReference>
<evidence type="ECO:0000313" key="5">
    <source>
        <dbReference type="EMBL" id="NIY69257.1"/>
    </source>
</evidence>
<dbReference type="EMBL" id="JAALLH010000001">
    <property type="protein sequence ID" value="NIY69257.1"/>
    <property type="molecule type" value="Genomic_DNA"/>
</dbReference>
<dbReference type="InterPro" id="IPR001525">
    <property type="entry name" value="C5_MeTfrase"/>
</dbReference>
<accession>A0A7X5XA26</accession>
<evidence type="ECO:0000256" key="4">
    <source>
        <dbReference type="ARBA" id="ARBA00022747"/>
    </source>
</evidence>
<keyword evidence="1" id="KW-0489">Methyltransferase</keyword>
<keyword evidence="4" id="KW-0680">Restriction system</keyword>
<keyword evidence="2" id="KW-0808">Transferase</keyword>
<dbReference type="InterPro" id="IPR018117">
    <property type="entry name" value="C5_DNA_meth_AS"/>
</dbReference>
<gene>
    <name evidence="5" type="ORF">SMALB_7365</name>
</gene>
<dbReference type="AlphaFoldDB" id="A0A7X5XA26"/>
<reference evidence="5 6" key="1">
    <citation type="submission" date="2020-02" db="EMBL/GenBank/DDBJ databases">
        <title>Streptomyces malaysiensis DSM14702 (JHCC583434, PFL_A843) Genome sequencing and assembly.</title>
        <authorList>
            <person name="Samborskyy M."/>
        </authorList>
    </citation>
    <scope>NUCLEOTIDE SEQUENCE [LARGE SCALE GENOMIC DNA]</scope>
    <source>
        <strain evidence="5 6">DSM 14702</strain>
    </source>
</reference>
<evidence type="ECO:0000256" key="2">
    <source>
        <dbReference type="ARBA" id="ARBA00022679"/>
    </source>
</evidence>
<organism evidence="5 6">
    <name type="scientific">Streptomyces malaysiensis</name>
    <dbReference type="NCBI Taxonomy" id="92644"/>
    <lineage>
        <taxon>Bacteria</taxon>
        <taxon>Bacillati</taxon>
        <taxon>Actinomycetota</taxon>
        <taxon>Actinomycetes</taxon>
        <taxon>Kitasatosporales</taxon>
        <taxon>Streptomycetaceae</taxon>
        <taxon>Streptomyces</taxon>
        <taxon>Streptomyces violaceusniger group</taxon>
    </lineage>
</organism>
<evidence type="ECO:0000313" key="6">
    <source>
        <dbReference type="Proteomes" id="UP000536624"/>
    </source>
</evidence>
<protein>
    <recommendedName>
        <fullName evidence="7">DNA (cytosine-5-)-methyltransferase</fullName>
    </recommendedName>
</protein>
<proteinExistence type="predicted"/>
<name>A0A7X5XA26_STRMQ</name>
<dbReference type="GO" id="GO:0009307">
    <property type="term" value="P:DNA restriction-modification system"/>
    <property type="evidence" value="ECO:0007669"/>
    <property type="project" value="UniProtKB-KW"/>
</dbReference>
<dbReference type="InterPro" id="IPR029063">
    <property type="entry name" value="SAM-dependent_MTases_sf"/>
</dbReference>
<sequence>MEPATGAGAVRRLRRARRNSCRQHWRPGHCLRGERPLLAAVFAAHRPGVPSLGDVTAIDWHRVRDVFAPDVIGAGFPCRNISNAGRRDGIHGQWSKVWRTLLRLSETGSRSRSLALPQVSGLITLVRLLCPRQDSNLRTRLRSGFLWTKGQSRPLHVGVEV</sequence>
<dbReference type="RefSeq" id="WP_244453246.1">
    <property type="nucleotide sequence ID" value="NZ_JAALLH010000001.1"/>
</dbReference>
<dbReference type="Pfam" id="PF00145">
    <property type="entry name" value="DNA_methylase"/>
    <property type="match status" value="1"/>
</dbReference>
<dbReference type="Proteomes" id="UP000536624">
    <property type="component" value="Unassembled WGS sequence"/>
</dbReference>
<evidence type="ECO:0008006" key="7">
    <source>
        <dbReference type="Google" id="ProtNLM"/>
    </source>
</evidence>
<dbReference type="PROSITE" id="PS00094">
    <property type="entry name" value="C5_MTASE_1"/>
    <property type="match status" value="1"/>
</dbReference>
<comment type="caution">
    <text evidence="5">The sequence shown here is derived from an EMBL/GenBank/DDBJ whole genome shotgun (WGS) entry which is preliminary data.</text>
</comment>